<feature type="compositionally biased region" description="Basic and acidic residues" evidence="1">
    <location>
        <begin position="79"/>
        <end position="89"/>
    </location>
</feature>
<keyword evidence="3" id="KW-1185">Reference proteome</keyword>
<dbReference type="PANTHER" id="PTHR45036">
    <property type="entry name" value="METHYLTRANSFERASE LIKE 7B"/>
    <property type="match status" value="1"/>
</dbReference>
<dbReference type="SUPFAM" id="SSF53335">
    <property type="entry name" value="S-adenosyl-L-methionine-dependent methyltransferases"/>
    <property type="match status" value="1"/>
</dbReference>
<dbReference type="Pfam" id="PF13489">
    <property type="entry name" value="Methyltransf_23"/>
    <property type="match status" value="1"/>
</dbReference>
<protein>
    <recommendedName>
        <fullName evidence="4">S-adenosyl-L-methionine-dependent methyltransferase</fullName>
    </recommendedName>
</protein>
<proteinExistence type="predicted"/>
<reference evidence="2 3" key="1">
    <citation type="submission" date="2024-07" db="EMBL/GenBank/DDBJ databases">
        <title>Section-level genome sequencing and comparative genomics of Aspergillus sections Usti and Cavernicolus.</title>
        <authorList>
            <consortium name="Lawrence Berkeley National Laboratory"/>
            <person name="Nybo J.L."/>
            <person name="Vesth T.C."/>
            <person name="Theobald S."/>
            <person name="Frisvad J.C."/>
            <person name="Larsen T.O."/>
            <person name="Kjaerboelling I."/>
            <person name="Rothschild-Mancinelli K."/>
            <person name="Lyhne E.K."/>
            <person name="Kogle M.E."/>
            <person name="Barry K."/>
            <person name="Clum A."/>
            <person name="Na H."/>
            <person name="Ledsgaard L."/>
            <person name="Lin J."/>
            <person name="Lipzen A."/>
            <person name="Kuo A."/>
            <person name="Riley R."/>
            <person name="Mondo S."/>
            <person name="LaButti K."/>
            <person name="Haridas S."/>
            <person name="Pangalinan J."/>
            <person name="Salamov A.A."/>
            <person name="Simmons B.A."/>
            <person name="Magnuson J.K."/>
            <person name="Chen J."/>
            <person name="Drula E."/>
            <person name="Henrissat B."/>
            <person name="Wiebenga A."/>
            <person name="Lubbers R.J."/>
            <person name="Gomes A.C."/>
            <person name="Makela M.R."/>
            <person name="Stajich J."/>
            <person name="Grigoriev I.V."/>
            <person name="Mortensen U.H."/>
            <person name="De vries R.P."/>
            <person name="Baker S.E."/>
            <person name="Andersen M.R."/>
        </authorList>
    </citation>
    <scope>NUCLEOTIDE SEQUENCE [LARGE SCALE GENOMIC DNA]</scope>
    <source>
        <strain evidence="2 3">CBS 600.67</strain>
    </source>
</reference>
<dbReference type="PANTHER" id="PTHR45036:SF1">
    <property type="entry name" value="METHYLTRANSFERASE LIKE 7A"/>
    <property type="match status" value="1"/>
</dbReference>
<dbReference type="InterPro" id="IPR052356">
    <property type="entry name" value="Thiol_S-MT"/>
</dbReference>
<evidence type="ECO:0000256" key="1">
    <source>
        <dbReference type="SAM" id="MobiDB-lite"/>
    </source>
</evidence>
<organism evidence="2 3">
    <name type="scientific">Aspergillus cavernicola</name>
    <dbReference type="NCBI Taxonomy" id="176166"/>
    <lineage>
        <taxon>Eukaryota</taxon>
        <taxon>Fungi</taxon>
        <taxon>Dikarya</taxon>
        <taxon>Ascomycota</taxon>
        <taxon>Pezizomycotina</taxon>
        <taxon>Eurotiomycetes</taxon>
        <taxon>Eurotiomycetidae</taxon>
        <taxon>Eurotiales</taxon>
        <taxon>Aspergillaceae</taxon>
        <taxon>Aspergillus</taxon>
        <taxon>Aspergillus subgen. Nidulantes</taxon>
    </lineage>
</organism>
<dbReference type="Gene3D" id="3.40.50.150">
    <property type="entry name" value="Vaccinia Virus protein VP39"/>
    <property type="match status" value="1"/>
</dbReference>
<sequence length="325" mass="35369">MANYEPTRLEWLRSLVDPGFILTKAMSYFITTNLKAILHGQILAPFLHAQELRDEAFGKFWIEFSCIRPPCPVLFSPPPKKDKAKREGLANRAVPPPPPNQTNPGEIKAPSELIPPILAHASGLVLDVGPGTGSQMPLLKSPEIKAIYGAEPCLGLHGELRKRAADEGLSAKYKILPCSVVGRELGPELERYGLGSGIGNGNGTEGVFDTIIAVRVLCSVPNSEITISELYALLKPGGKLLVVEHVVNPWRTAKGSLGARIMQGVYHALGWRWVMGDCCLNRDTERVLRGVALGDGGWESVEVERWFERTCLPHVAGVFVKKGGL</sequence>
<gene>
    <name evidence="2" type="ORF">BDW59DRAFT_31817</name>
</gene>
<comment type="caution">
    <text evidence="2">The sequence shown here is derived from an EMBL/GenBank/DDBJ whole genome shotgun (WGS) entry which is preliminary data.</text>
</comment>
<evidence type="ECO:0008006" key="4">
    <source>
        <dbReference type="Google" id="ProtNLM"/>
    </source>
</evidence>
<evidence type="ECO:0000313" key="3">
    <source>
        <dbReference type="Proteomes" id="UP001610335"/>
    </source>
</evidence>
<accession>A0ABR4HCW6</accession>
<evidence type="ECO:0000313" key="2">
    <source>
        <dbReference type="EMBL" id="KAL2813319.1"/>
    </source>
</evidence>
<name>A0ABR4HCW6_9EURO</name>
<dbReference type="EMBL" id="JBFXLS010000147">
    <property type="protein sequence ID" value="KAL2813319.1"/>
    <property type="molecule type" value="Genomic_DNA"/>
</dbReference>
<dbReference type="Proteomes" id="UP001610335">
    <property type="component" value="Unassembled WGS sequence"/>
</dbReference>
<feature type="region of interest" description="Disordered" evidence="1">
    <location>
        <begin position="77"/>
        <end position="109"/>
    </location>
</feature>
<dbReference type="InterPro" id="IPR029063">
    <property type="entry name" value="SAM-dependent_MTases_sf"/>
</dbReference>